<evidence type="ECO:0008006" key="3">
    <source>
        <dbReference type="Google" id="ProtNLM"/>
    </source>
</evidence>
<gene>
    <name evidence="1" type="ORF">SAMN06265348_102514</name>
</gene>
<reference evidence="1 2" key="1">
    <citation type="submission" date="2017-05" db="EMBL/GenBank/DDBJ databases">
        <authorList>
            <person name="Varghese N."/>
            <person name="Submissions S."/>
        </authorList>
    </citation>
    <scope>NUCLEOTIDE SEQUENCE [LARGE SCALE GENOMIC DNA]</scope>
    <source>
        <strain evidence="1 2">DSM 19036</strain>
    </source>
</reference>
<organism evidence="1 2">
    <name type="scientific">Pedobacter westerhofensis</name>
    <dbReference type="NCBI Taxonomy" id="425512"/>
    <lineage>
        <taxon>Bacteria</taxon>
        <taxon>Pseudomonadati</taxon>
        <taxon>Bacteroidota</taxon>
        <taxon>Sphingobacteriia</taxon>
        <taxon>Sphingobacteriales</taxon>
        <taxon>Sphingobacteriaceae</taxon>
        <taxon>Pedobacter</taxon>
    </lineage>
</organism>
<evidence type="ECO:0000313" key="2">
    <source>
        <dbReference type="Proteomes" id="UP000320300"/>
    </source>
</evidence>
<name>A0A521BPT9_9SPHI</name>
<proteinExistence type="predicted"/>
<keyword evidence="2" id="KW-1185">Reference proteome</keyword>
<dbReference type="RefSeq" id="WP_142527159.1">
    <property type="nucleotide sequence ID" value="NZ_CBCSJO010000003.1"/>
</dbReference>
<protein>
    <recommendedName>
        <fullName evidence="3">TonB dependent receptor</fullName>
    </recommendedName>
</protein>
<evidence type="ECO:0000313" key="1">
    <source>
        <dbReference type="EMBL" id="SMO49164.1"/>
    </source>
</evidence>
<sequence length="147" mass="16550">MSVLFSGLGGYTVQMGSYQAYAYYNGGNIQQWQYDNAWTPENPDRNASYPRITNLSQGSSNVQTNSYWNRSGTFVRLKNVQVGYTLPSALTKRINLEKVRIFAGGQNLITINDFYKGWDPENSQSSGDSPNFYPLTAIYTFGINVKL</sequence>
<dbReference type="Proteomes" id="UP000320300">
    <property type="component" value="Unassembled WGS sequence"/>
</dbReference>
<dbReference type="OrthoDB" id="9768177at2"/>
<dbReference type="AlphaFoldDB" id="A0A521BPT9"/>
<accession>A0A521BPT9</accession>
<dbReference type="EMBL" id="FXTN01000002">
    <property type="protein sequence ID" value="SMO49164.1"/>
    <property type="molecule type" value="Genomic_DNA"/>
</dbReference>